<gene>
    <name evidence="2" type="ORF">FQY79_08860</name>
</gene>
<dbReference type="InterPro" id="IPR012660">
    <property type="entry name" value="YiiD_C"/>
</dbReference>
<evidence type="ECO:0000313" key="3">
    <source>
        <dbReference type="Proteomes" id="UP000315949"/>
    </source>
</evidence>
<name>A0A5C5U045_9GAMM</name>
<dbReference type="RefSeq" id="WP_146312571.1">
    <property type="nucleotide sequence ID" value="NZ_VOHE01000004.1"/>
</dbReference>
<dbReference type="OrthoDB" id="572024at2"/>
<keyword evidence="3" id="KW-1185">Reference proteome</keyword>
<proteinExistence type="predicted"/>
<sequence length="158" mass="16549">MDEIPTHALDALRAQIMAMPPARAMQLRVAAGGGGRLRLEAPLAANVNDKGTAFGGSLASLMTLAAWGLTALRVELAGLPAEVYVADSRVRYLAPLRGDLVAEAWLEEGGWDGFLDTLRRRGRARATLAAHVLLPGGGVAAASRSRYAAILKQDPPAA</sequence>
<dbReference type="SUPFAM" id="SSF54637">
    <property type="entry name" value="Thioesterase/thiol ester dehydrase-isomerase"/>
    <property type="match status" value="1"/>
</dbReference>
<evidence type="ECO:0000259" key="1">
    <source>
        <dbReference type="Pfam" id="PF09500"/>
    </source>
</evidence>
<organism evidence="2 3">
    <name type="scientific">Luteimonas wenzhouensis</name>
    <dbReference type="NCBI Taxonomy" id="2599615"/>
    <lineage>
        <taxon>Bacteria</taxon>
        <taxon>Pseudomonadati</taxon>
        <taxon>Pseudomonadota</taxon>
        <taxon>Gammaproteobacteria</taxon>
        <taxon>Lysobacterales</taxon>
        <taxon>Lysobacteraceae</taxon>
        <taxon>Luteimonas</taxon>
    </lineage>
</organism>
<protein>
    <submittedName>
        <fullName evidence="2">Thioesterase</fullName>
    </submittedName>
</protein>
<comment type="caution">
    <text evidence="2">The sequence shown here is derived from an EMBL/GenBank/DDBJ whole genome shotgun (WGS) entry which is preliminary data.</text>
</comment>
<dbReference type="EMBL" id="VOHE01000004">
    <property type="protein sequence ID" value="TWT18750.1"/>
    <property type="molecule type" value="Genomic_DNA"/>
</dbReference>
<dbReference type="Proteomes" id="UP000315949">
    <property type="component" value="Unassembled WGS sequence"/>
</dbReference>
<accession>A0A5C5U045</accession>
<reference evidence="2 3" key="1">
    <citation type="submission" date="2019-07" db="EMBL/GenBank/DDBJ databases">
        <title>Luteimonas sp. YD-1 nov., isolated from acidic soil.</title>
        <authorList>
            <person name="Zhou J."/>
        </authorList>
    </citation>
    <scope>NUCLEOTIDE SEQUENCE [LARGE SCALE GENOMIC DNA]</scope>
    <source>
        <strain evidence="2 3">YD-1</strain>
    </source>
</reference>
<feature type="domain" description="Thioesterase putative" evidence="1">
    <location>
        <begin position="19"/>
        <end position="147"/>
    </location>
</feature>
<dbReference type="Pfam" id="PF09500">
    <property type="entry name" value="YiiD_C"/>
    <property type="match status" value="1"/>
</dbReference>
<evidence type="ECO:0000313" key="2">
    <source>
        <dbReference type="EMBL" id="TWT18750.1"/>
    </source>
</evidence>
<dbReference type="Gene3D" id="3.10.129.10">
    <property type="entry name" value="Hotdog Thioesterase"/>
    <property type="match status" value="1"/>
</dbReference>
<dbReference type="InterPro" id="IPR029069">
    <property type="entry name" value="HotDog_dom_sf"/>
</dbReference>
<dbReference type="AlphaFoldDB" id="A0A5C5U045"/>
<dbReference type="NCBIfam" id="TIGR02447">
    <property type="entry name" value="yiiD_Cterm"/>
    <property type="match status" value="1"/>
</dbReference>